<dbReference type="EMBL" id="LKBA01000024">
    <property type="protein sequence ID" value="KPN61816.1"/>
    <property type="molecule type" value="Genomic_DNA"/>
</dbReference>
<dbReference type="Gene3D" id="1.10.10.10">
    <property type="entry name" value="Winged helix-like DNA-binding domain superfamily/Winged helix DNA-binding domain"/>
    <property type="match status" value="1"/>
</dbReference>
<evidence type="ECO:0000256" key="2">
    <source>
        <dbReference type="ARBA" id="ARBA00023015"/>
    </source>
</evidence>
<dbReference type="AlphaFoldDB" id="A0A0P7ISM8"/>
<dbReference type="OrthoDB" id="9813056at2"/>
<evidence type="ECO:0000313" key="6">
    <source>
        <dbReference type="EMBL" id="KPN61816.1"/>
    </source>
</evidence>
<dbReference type="GO" id="GO:0003700">
    <property type="term" value="F:DNA-binding transcription factor activity"/>
    <property type="evidence" value="ECO:0007669"/>
    <property type="project" value="InterPro"/>
</dbReference>
<dbReference type="Pfam" id="PF00126">
    <property type="entry name" value="HTH_1"/>
    <property type="match status" value="1"/>
</dbReference>
<name>A0A0P7ISM8_9RHOB</name>
<dbReference type="PANTHER" id="PTHR30537">
    <property type="entry name" value="HTH-TYPE TRANSCRIPTIONAL REGULATOR"/>
    <property type="match status" value="1"/>
</dbReference>
<dbReference type="InterPro" id="IPR005119">
    <property type="entry name" value="LysR_subst-bd"/>
</dbReference>
<evidence type="ECO:0000313" key="7">
    <source>
        <dbReference type="Proteomes" id="UP000050471"/>
    </source>
</evidence>
<dbReference type="Pfam" id="PF03466">
    <property type="entry name" value="LysR_substrate"/>
    <property type="match status" value="1"/>
</dbReference>
<proteinExistence type="inferred from homology"/>
<dbReference type="Gene3D" id="3.40.190.10">
    <property type="entry name" value="Periplasmic binding protein-like II"/>
    <property type="match status" value="2"/>
</dbReference>
<evidence type="ECO:0000256" key="4">
    <source>
        <dbReference type="ARBA" id="ARBA00023163"/>
    </source>
</evidence>
<keyword evidence="2" id="KW-0805">Transcription regulation</keyword>
<comment type="caution">
    <text evidence="6">The sequence shown here is derived from an EMBL/GenBank/DDBJ whole genome shotgun (WGS) entry which is preliminary data.</text>
</comment>
<keyword evidence="4" id="KW-0804">Transcription</keyword>
<dbReference type="STRING" id="154981.AKJ29_04270"/>
<dbReference type="GO" id="GO:0006351">
    <property type="term" value="P:DNA-templated transcription"/>
    <property type="evidence" value="ECO:0007669"/>
    <property type="project" value="TreeGrafter"/>
</dbReference>
<dbReference type="GO" id="GO:0043565">
    <property type="term" value="F:sequence-specific DNA binding"/>
    <property type="evidence" value="ECO:0007669"/>
    <property type="project" value="TreeGrafter"/>
</dbReference>
<comment type="similarity">
    <text evidence="1">Belongs to the LysR transcriptional regulatory family.</text>
</comment>
<protein>
    <recommendedName>
        <fullName evidence="5">HTH lysR-type domain-containing protein</fullName>
    </recommendedName>
</protein>
<dbReference type="SUPFAM" id="SSF46785">
    <property type="entry name" value="Winged helix' DNA-binding domain"/>
    <property type="match status" value="1"/>
</dbReference>
<dbReference type="FunFam" id="1.10.10.10:FF:000001">
    <property type="entry name" value="LysR family transcriptional regulator"/>
    <property type="match status" value="1"/>
</dbReference>
<gene>
    <name evidence="6" type="ORF">AKJ29_04270</name>
</gene>
<keyword evidence="7" id="KW-1185">Reference proteome</keyword>
<reference evidence="6 7" key="1">
    <citation type="submission" date="2015-09" db="EMBL/GenBank/DDBJ databases">
        <title>Draft genome sequence of Aliiroseovarius crassostreae CV919-312TSm, the causative agent of Roseovarius Oyster Disease (formerly Juvenile Oyster Disease).</title>
        <authorList>
            <person name="Kessner L."/>
            <person name="Spinard E."/>
            <person name="Nelson D."/>
        </authorList>
    </citation>
    <scope>NUCLEOTIDE SEQUENCE [LARGE SCALE GENOMIC DNA]</scope>
    <source>
        <strain evidence="6 7">CV919-312</strain>
    </source>
</reference>
<dbReference type="RefSeq" id="WP_055192852.1">
    <property type="nucleotide sequence ID" value="NZ_FPBS01000003.1"/>
</dbReference>
<evidence type="ECO:0000256" key="3">
    <source>
        <dbReference type="ARBA" id="ARBA00023125"/>
    </source>
</evidence>
<dbReference type="PANTHER" id="PTHR30537:SF26">
    <property type="entry name" value="GLYCINE CLEAVAGE SYSTEM TRANSCRIPTIONAL ACTIVATOR"/>
    <property type="match status" value="1"/>
</dbReference>
<feature type="domain" description="HTH lysR-type" evidence="5">
    <location>
        <begin position="7"/>
        <end position="62"/>
    </location>
</feature>
<dbReference type="PRINTS" id="PR00039">
    <property type="entry name" value="HTHLYSR"/>
</dbReference>
<dbReference type="SUPFAM" id="SSF53850">
    <property type="entry name" value="Periplasmic binding protein-like II"/>
    <property type="match status" value="1"/>
</dbReference>
<dbReference type="InterPro" id="IPR000847">
    <property type="entry name" value="LysR_HTH_N"/>
</dbReference>
<dbReference type="InterPro" id="IPR058163">
    <property type="entry name" value="LysR-type_TF_proteobact-type"/>
</dbReference>
<accession>A0A0P7ISM8</accession>
<dbReference type="PROSITE" id="PS50931">
    <property type="entry name" value="HTH_LYSR"/>
    <property type="match status" value="1"/>
</dbReference>
<keyword evidence="3" id="KW-0238">DNA-binding</keyword>
<dbReference type="InterPro" id="IPR036388">
    <property type="entry name" value="WH-like_DNA-bd_sf"/>
</dbReference>
<evidence type="ECO:0000259" key="5">
    <source>
        <dbReference type="PROSITE" id="PS50931"/>
    </source>
</evidence>
<evidence type="ECO:0000256" key="1">
    <source>
        <dbReference type="ARBA" id="ARBA00009437"/>
    </source>
</evidence>
<dbReference type="InterPro" id="IPR036390">
    <property type="entry name" value="WH_DNA-bd_sf"/>
</dbReference>
<organism evidence="6 7">
    <name type="scientific">Aliiroseovarius crassostreae</name>
    <dbReference type="NCBI Taxonomy" id="154981"/>
    <lineage>
        <taxon>Bacteria</taxon>
        <taxon>Pseudomonadati</taxon>
        <taxon>Pseudomonadota</taxon>
        <taxon>Alphaproteobacteria</taxon>
        <taxon>Rhodobacterales</taxon>
        <taxon>Paracoccaceae</taxon>
        <taxon>Aliiroseovarius</taxon>
    </lineage>
</organism>
<dbReference type="Proteomes" id="UP000050471">
    <property type="component" value="Unassembled WGS sequence"/>
</dbReference>
<sequence>MTTLPHMIWLRSFEAAARLGSFTSAAQELNLTPAAISQQIRLLEQHLGAPLFTRLPRGVALTDIGHAYAQPIRKSFTDMQEATNGLFARPAKRPLRIRASISFATLILAPRLGAFQKHHPDIDLQVSTSVWTPAAGKEPVDLEIRYGHGDWAERDIRPLGHRFGILVCTPDLARGLDPAEGFDKLAERAIHIIGSETDWGQMATLLGRPYPHTPRIMKVDSSLMALQVLTTGSGAVIVAEDFARDFLDRGHVICPLPHRLPLSRSFYAVAPDHNNTNPDVQAFCGWLLQSINPDESPDNLT</sequence>